<dbReference type="AlphaFoldDB" id="A0A0N1HWL7"/>
<evidence type="ECO:0000256" key="4">
    <source>
        <dbReference type="ARBA" id="ARBA00022975"/>
    </source>
</evidence>
<proteinExistence type="predicted"/>
<dbReference type="GO" id="GO:0005737">
    <property type="term" value="C:cytoplasm"/>
    <property type="evidence" value="ECO:0007669"/>
    <property type="project" value="TreeGrafter"/>
</dbReference>
<dbReference type="PIRSF" id="PIRSF001237">
    <property type="entry name" value="DHOdimr"/>
    <property type="match status" value="1"/>
</dbReference>
<organism evidence="5 6">
    <name type="scientific">Cyphellophora attinorum</name>
    <dbReference type="NCBI Taxonomy" id="1664694"/>
    <lineage>
        <taxon>Eukaryota</taxon>
        <taxon>Fungi</taxon>
        <taxon>Dikarya</taxon>
        <taxon>Ascomycota</taxon>
        <taxon>Pezizomycotina</taxon>
        <taxon>Eurotiomycetes</taxon>
        <taxon>Chaetothyriomycetidae</taxon>
        <taxon>Chaetothyriales</taxon>
        <taxon>Cyphellophoraceae</taxon>
        <taxon>Cyphellophora</taxon>
    </lineage>
</organism>
<protein>
    <submittedName>
        <fullName evidence="5">Dihydroorotase</fullName>
    </submittedName>
</protein>
<comment type="caution">
    <text evidence="5">The sequence shown here is derived from an EMBL/GenBank/DDBJ whole genome shotgun (WGS) entry which is preliminary data.</text>
</comment>
<dbReference type="GO" id="GO:0044205">
    <property type="term" value="P:'de novo' UMP biosynthetic process"/>
    <property type="evidence" value="ECO:0007669"/>
    <property type="project" value="UniProtKB-UniPathway"/>
</dbReference>
<reference evidence="5 6" key="1">
    <citation type="submission" date="2015-06" db="EMBL/GenBank/DDBJ databases">
        <title>Draft genome of the ant-associated black yeast Phialophora attae CBS 131958.</title>
        <authorList>
            <person name="Moreno L.F."/>
            <person name="Stielow B.J."/>
            <person name="de Hoog S."/>
            <person name="Vicente V.A."/>
            <person name="Weiss V.A."/>
            <person name="de Vries M."/>
            <person name="Cruz L.M."/>
            <person name="Souza E.M."/>
        </authorList>
    </citation>
    <scope>NUCLEOTIDE SEQUENCE [LARGE SCALE GENOMIC DNA]</scope>
    <source>
        <strain evidence="5 6">CBS 131958</strain>
    </source>
</reference>
<name>A0A0N1HWL7_9EURO</name>
<dbReference type="GO" id="GO:0004151">
    <property type="term" value="F:dihydroorotase activity"/>
    <property type="evidence" value="ECO:0007669"/>
    <property type="project" value="InterPro"/>
</dbReference>
<dbReference type="Proteomes" id="UP000038010">
    <property type="component" value="Unassembled WGS sequence"/>
</dbReference>
<dbReference type="NCBIfam" id="TIGR00856">
    <property type="entry name" value="pyrC_dimer"/>
    <property type="match status" value="1"/>
</dbReference>
<dbReference type="PANTHER" id="PTHR43137">
    <property type="entry name" value="DIHYDROOROTASE"/>
    <property type="match status" value="1"/>
</dbReference>
<dbReference type="UniPathway" id="UPA00070">
    <property type="reaction ID" value="UER00117"/>
</dbReference>
<dbReference type="InterPro" id="IPR032466">
    <property type="entry name" value="Metal_Hydrolase"/>
</dbReference>
<evidence type="ECO:0000256" key="3">
    <source>
        <dbReference type="ARBA" id="ARBA00022833"/>
    </source>
</evidence>
<gene>
    <name evidence="5" type="ORF">AB675_8329</name>
</gene>
<dbReference type="GO" id="GO:0046872">
    <property type="term" value="F:metal ion binding"/>
    <property type="evidence" value="ECO:0007669"/>
    <property type="project" value="UniProtKB-KW"/>
</dbReference>
<keyword evidence="4" id="KW-0665">Pyrimidine biosynthesis</keyword>
<dbReference type="SUPFAM" id="SSF51556">
    <property type="entry name" value="Metallo-dependent hydrolases"/>
    <property type="match status" value="1"/>
</dbReference>
<keyword evidence="3" id="KW-0862">Zinc</keyword>
<dbReference type="STRING" id="1664694.A0A0N1HWL7"/>
<dbReference type="PROSITE" id="PS00482">
    <property type="entry name" value="DIHYDROOROTASE_1"/>
    <property type="match status" value="1"/>
</dbReference>
<accession>A0A0N1HWL7</accession>
<keyword evidence="6" id="KW-1185">Reference proteome</keyword>
<dbReference type="GeneID" id="28740646"/>
<evidence type="ECO:0000256" key="1">
    <source>
        <dbReference type="ARBA" id="ARBA00022723"/>
    </source>
</evidence>
<dbReference type="PANTHER" id="PTHR43137:SF1">
    <property type="entry name" value="DIHYDROOROTASE"/>
    <property type="match status" value="1"/>
</dbReference>
<dbReference type="EMBL" id="LFJN01000003">
    <property type="protein sequence ID" value="KPI44643.1"/>
    <property type="molecule type" value="Genomic_DNA"/>
</dbReference>
<keyword evidence="2" id="KW-0378">Hydrolase</keyword>
<dbReference type="InterPro" id="IPR002195">
    <property type="entry name" value="Dihydroorotase_CS"/>
</dbReference>
<keyword evidence="1" id="KW-0479">Metal-binding</keyword>
<dbReference type="InterPro" id="IPR004721">
    <property type="entry name" value="DHOdimr"/>
</dbReference>
<sequence length="337" mass="36209">MPRLFDGLELPASADFHVHLRQGAMMETVTPTITSGGVDTVYVMPNLIPPITTPAQAVEYKSRLQALAPDVTFLMSLYLHPSITPSIVREAKATGAIHGIKSYPAGVTTNSSSGVVDYESFYPVFAAMEEEGLVLNLHGELPPSQSPSAPEDQITVLNAEAAFLPTLRSLHTRFPNLRIVLEHCTTKAAVDMVLSISSPNVVGTITAHHLSLIVDDWAGDPLNFCKPVAKLPSDRIALLRAAVDPRRKFFLGTDSAPHPLRSKQGRSGTAGNDNSCGKCAAGVFTQPYATQLVLEALEEAVSKGILREEDVRREGVLEGFWARRGGGSMVCRRVSGG</sequence>
<dbReference type="Gene3D" id="3.20.20.140">
    <property type="entry name" value="Metal-dependent hydrolases"/>
    <property type="match status" value="1"/>
</dbReference>
<evidence type="ECO:0000313" key="6">
    <source>
        <dbReference type="Proteomes" id="UP000038010"/>
    </source>
</evidence>
<evidence type="ECO:0000256" key="2">
    <source>
        <dbReference type="ARBA" id="ARBA00022801"/>
    </source>
</evidence>
<dbReference type="GO" id="GO:0006207">
    <property type="term" value="P:'de novo' pyrimidine nucleobase biosynthetic process"/>
    <property type="evidence" value="ECO:0007669"/>
    <property type="project" value="TreeGrafter"/>
</dbReference>
<evidence type="ECO:0000313" key="5">
    <source>
        <dbReference type="EMBL" id="KPI44643.1"/>
    </source>
</evidence>
<dbReference type="VEuPathDB" id="FungiDB:AB675_8329"/>
<dbReference type="PROSITE" id="PS00483">
    <property type="entry name" value="DIHYDROOROTASE_2"/>
    <property type="match status" value="1"/>
</dbReference>
<dbReference type="OrthoDB" id="1670005at2759"/>
<dbReference type="RefSeq" id="XP_018004606.1">
    <property type="nucleotide sequence ID" value="XM_018148766.1"/>
</dbReference>